<dbReference type="GO" id="GO:0043709">
    <property type="term" value="P:cell adhesion involved in single-species biofilm formation"/>
    <property type="evidence" value="ECO:0007669"/>
    <property type="project" value="TreeGrafter"/>
</dbReference>
<dbReference type="InterPro" id="IPR029787">
    <property type="entry name" value="Nucleotide_cyclase"/>
</dbReference>
<reference evidence="6 7" key="1">
    <citation type="submission" date="2017-04" db="EMBL/GenBank/DDBJ databases">
        <authorList>
            <person name="Afonso C.L."/>
            <person name="Miller P.J."/>
            <person name="Scott M.A."/>
            <person name="Spackman E."/>
            <person name="Goraichik I."/>
            <person name="Dimitrov K.M."/>
            <person name="Suarez D.L."/>
            <person name="Swayne D.E."/>
        </authorList>
    </citation>
    <scope>NUCLEOTIDE SEQUENCE [LARGE SCALE GENOMIC DNA]</scope>
    <source>
        <strain evidence="6 7">DSM 3385</strain>
    </source>
</reference>
<dbReference type="SMART" id="SM00267">
    <property type="entry name" value="GGDEF"/>
    <property type="match status" value="1"/>
</dbReference>
<feature type="transmembrane region" description="Helical" evidence="3">
    <location>
        <begin position="323"/>
        <end position="340"/>
    </location>
</feature>
<keyword evidence="3" id="KW-0472">Membrane</keyword>
<dbReference type="STRING" id="1121400.SAMN02746065_11839"/>
<dbReference type="CDD" id="cd01949">
    <property type="entry name" value="GGDEF"/>
    <property type="match status" value="1"/>
</dbReference>
<name>A0A1W2DJM4_9BACT</name>
<keyword evidence="3" id="KW-1133">Transmembrane helix</keyword>
<sequence length="617" mass="70361">MKINFTKLLNSIVCIVILFSLPGISCSAPSSSHVNIDTRFEKINLGQYMDVLVDPNGHFSIFDITRGEAREMFVPHGGDGLFMMPPTRKIVWVRFTLDMNSTSRILPYLNLELGRPRYRVDFFQSSPEPSAPFLHKRLSHEQPSARGDFNFRHLMFKVDLRGQKQITCYLRFQVYGTEVIPMVLRTPEAFRIYTAHDHLLFGMAYGIMLSMIFYNLFLFLALGRREYLQYVLYICAFLSYLFIFMGHFSNFFSLDIQTALTLEYTCLGSCIILGFLFCRNFFNMSLMAPVWEMLLALIAVLGGGIFVTGITGLFVWADILCNIAGLFSSTILISIGFIQWRKGFKPARIYICANVVFTIGTGIFILWVIGVLPTTVPGEQILVLGPVFESILLSFSLAYKIRLMERDRLRLSKSRDKFRMASRMDGMTGLYNKKFFLDQLRKEVESAFERERSLCLLIMDVDNFKLYNDTYGHPEGDVVLKTLARVISDGIRQFDYACRYGGEEFCVIFPDTQPRDAFYVAERIRKKFSAVAFHPRQDEIVGVTISMGVGVGDENDTEETLLKKADIALYRAKQLGKNKTCTMPQLSFLSESMETISDEKGSGVVCKEIKKASISQI</sequence>
<gene>
    <name evidence="6" type="ORF">SAMN02746065_11839</name>
</gene>
<dbReference type="SUPFAM" id="SSF55073">
    <property type="entry name" value="Nucleotide cyclase"/>
    <property type="match status" value="1"/>
</dbReference>
<dbReference type="NCBIfam" id="TIGR00254">
    <property type="entry name" value="GGDEF"/>
    <property type="match status" value="1"/>
</dbReference>
<accession>A0A1W2DJM4</accession>
<dbReference type="Pfam" id="PF07695">
    <property type="entry name" value="7TMR-DISM_7TM"/>
    <property type="match status" value="1"/>
</dbReference>
<dbReference type="AlphaFoldDB" id="A0A1W2DJM4"/>
<keyword evidence="7" id="KW-1185">Reference proteome</keyword>
<dbReference type="EC" id="2.7.7.65" evidence="1"/>
<dbReference type="InterPro" id="IPR043128">
    <property type="entry name" value="Rev_trsase/Diguanyl_cyclase"/>
</dbReference>
<evidence type="ECO:0000313" key="6">
    <source>
        <dbReference type="EMBL" id="SMC97731.1"/>
    </source>
</evidence>
<dbReference type="Proteomes" id="UP000192418">
    <property type="component" value="Unassembled WGS sequence"/>
</dbReference>
<feature type="transmembrane region" description="Helical" evidence="3">
    <location>
        <begin position="230"/>
        <end position="249"/>
    </location>
</feature>
<keyword evidence="4" id="KW-0732">Signal</keyword>
<evidence type="ECO:0000256" key="4">
    <source>
        <dbReference type="SAM" id="SignalP"/>
    </source>
</evidence>
<feature type="signal peptide" evidence="4">
    <location>
        <begin position="1"/>
        <end position="25"/>
    </location>
</feature>
<evidence type="ECO:0000259" key="5">
    <source>
        <dbReference type="PROSITE" id="PS50887"/>
    </source>
</evidence>
<feature type="transmembrane region" description="Helical" evidence="3">
    <location>
        <begin position="347"/>
        <end position="369"/>
    </location>
</feature>
<dbReference type="Pfam" id="PF07696">
    <property type="entry name" value="7TMR-DISMED2"/>
    <property type="match status" value="1"/>
</dbReference>
<dbReference type="OrthoDB" id="9812260at2"/>
<dbReference type="GO" id="GO:0005886">
    <property type="term" value="C:plasma membrane"/>
    <property type="evidence" value="ECO:0007669"/>
    <property type="project" value="TreeGrafter"/>
</dbReference>
<evidence type="ECO:0000313" key="7">
    <source>
        <dbReference type="Proteomes" id="UP000192418"/>
    </source>
</evidence>
<feature type="transmembrane region" description="Helical" evidence="3">
    <location>
        <begin position="381"/>
        <end position="401"/>
    </location>
</feature>
<dbReference type="Gene3D" id="2.60.40.2380">
    <property type="match status" value="1"/>
</dbReference>
<feature type="transmembrane region" description="Helical" evidence="3">
    <location>
        <begin position="261"/>
        <end position="282"/>
    </location>
</feature>
<organism evidence="6 7">
    <name type="scientific">Desulfocicer vacuolatum DSM 3385</name>
    <dbReference type="NCBI Taxonomy" id="1121400"/>
    <lineage>
        <taxon>Bacteria</taxon>
        <taxon>Pseudomonadati</taxon>
        <taxon>Thermodesulfobacteriota</taxon>
        <taxon>Desulfobacteria</taxon>
        <taxon>Desulfobacterales</taxon>
        <taxon>Desulfobacteraceae</taxon>
        <taxon>Desulfocicer</taxon>
    </lineage>
</organism>
<dbReference type="PANTHER" id="PTHR45138:SF9">
    <property type="entry name" value="DIGUANYLATE CYCLASE DGCM-RELATED"/>
    <property type="match status" value="1"/>
</dbReference>
<dbReference type="Pfam" id="PF00990">
    <property type="entry name" value="GGDEF"/>
    <property type="match status" value="1"/>
</dbReference>
<dbReference type="InterPro" id="IPR000160">
    <property type="entry name" value="GGDEF_dom"/>
</dbReference>
<dbReference type="PANTHER" id="PTHR45138">
    <property type="entry name" value="REGULATORY COMPONENTS OF SENSORY TRANSDUCTION SYSTEM"/>
    <property type="match status" value="1"/>
</dbReference>
<dbReference type="InterPro" id="IPR011623">
    <property type="entry name" value="7TMR_DISM_rcpt_extracell_dom1"/>
</dbReference>
<feature type="transmembrane region" description="Helical" evidence="3">
    <location>
        <begin position="294"/>
        <end position="317"/>
    </location>
</feature>
<dbReference type="GO" id="GO:0052621">
    <property type="term" value="F:diguanylate cyclase activity"/>
    <property type="evidence" value="ECO:0007669"/>
    <property type="project" value="UniProtKB-EC"/>
</dbReference>
<evidence type="ECO:0000256" key="2">
    <source>
        <dbReference type="ARBA" id="ARBA00034247"/>
    </source>
</evidence>
<keyword evidence="3" id="KW-0812">Transmembrane</keyword>
<dbReference type="FunFam" id="3.30.70.270:FF:000001">
    <property type="entry name" value="Diguanylate cyclase domain protein"/>
    <property type="match status" value="1"/>
</dbReference>
<comment type="catalytic activity">
    <reaction evidence="2">
        <text>2 GTP = 3',3'-c-di-GMP + 2 diphosphate</text>
        <dbReference type="Rhea" id="RHEA:24898"/>
        <dbReference type="ChEBI" id="CHEBI:33019"/>
        <dbReference type="ChEBI" id="CHEBI:37565"/>
        <dbReference type="ChEBI" id="CHEBI:58805"/>
        <dbReference type="EC" id="2.7.7.65"/>
    </reaction>
</comment>
<dbReference type="GO" id="GO:1902201">
    <property type="term" value="P:negative regulation of bacterial-type flagellum-dependent cell motility"/>
    <property type="evidence" value="ECO:0007669"/>
    <property type="project" value="TreeGrafter"/>
</dbReference>
<dbReference type="Gene3D" id="3.30.70.270">
    <property type="match status" value="1"/>
</dbReference>
<dbReference type="InterPro" id="IPR011622">
    <property type="entry name" value="7TMR_DISM_rcpt_extracell_dom2"/>
</dbReference>
<evidence type="ECO:0000256" key="3">
    <source>
        <dbReference type="SAM" id="Phobius"/>
    </source>
</evidence>
<dbReference type="EMBL" id="FWXY01000018">
    <property type="protein sequence ID" value="SMC97731.1"/>
    <property type="molecule type" value="Genomic_DNA"/>
</dbReference>
<dbReference type="InterPro" id="IPR050469">
    <property type="entry name" value="Diguanylate_Cyclase"/>
</dbReference>
<evidence type="ECO:0000256" key="1">
    <source>
        <dbReference type="ARBA" id="ARBA00012528"/>
    </source>
</evidence>
<dbReference type="RefSeq" id="WP_084070473.1">
    <property type="nucleotide sequence ID" value="NZ_FWXY01000018.1"/>
</dbReference>
<dbReference type="PROSITE" id="PS50887">
    <property type="entry name" value="GGDEF"/>
    <property type="match status" value="1"/>
</dbReference>
<proteinExistence type="predicted"/>
<feature type="chain" id="PRO_5012596786" description="diguanylate cyclase" evidence="4">
    <location>
        <begin position="26"/>
        <end position="617"/>
    </location>
</feature>
<feature type="transmembrane region" description="Helical" evidence="3">
    <location>
        <begin position="199"/>
        <end position="223"/>
    </location>
</feature>
<feature type="domain" description="GGDEF" evidence="5">
    <location>
        <begin position="452"/>
        <end position="585"/>
    </location>
</feature>
<protein>
    <recommendedName>
        <fullName evidence="1">diguanylate cyclase</fullName>
        <ecNumber evidence="1">2.7.7.65</ecNumber>
    </recommendedName>
</protein>